<evidence type="ECO:0000259" key="2">
    <source>
        <dbReference type="Pfam" id="PF11707"/>
    </source>
</evidence>
<organism evidence="4 5">
    <name type="scientific">Rhizoctonia solani AG-3 Rhs1AP</name>
    <dbReference type="NCBI Taxonomy" id="1086054"/>
    <lineage>
        <taxon>Eukaryota</taxon>
        <taxon>Fungi</taxon>
        <taxon>Dikarya</taxon>
        <taxon>Basidiomycota</taxon>
        <taxon>Agaricomycotina</taxon>
        <taxon>Agaricomycetes</taxon>
        <taxon>Cantharellales</taxon>
        <taxon>Ceratobasidiaceae</taxon>
        <taxon>Rhizoctonia</taxon>
    </lineage>
</organism>
<feature type="non-terminal residue" evidence="4">
    <location>
        <position position="1336"/>
    </location>
</feature>
<reference evidence="5" key="1">
    <citation type="journal article" date="2014" name="Genome Announc.">
        <title>Draft genome sequence of the plant-pathogenic soil fungus Rhizoctonia solani anastomosis group 3 strain Rhs1AP.</title>
        <authorList>
            <person name="Cubeta M.A."/>
            <person name="Thomas E."/>
            <person name="Dean R.A."/>
            <person name="Jabaji S."/>
            <person name="Neate S.M."/>
            <person name="Tavantzis S."/>
            <person name="Toda T."/>
            <person name="Vilgalys R."/>
            <person name="Bharathan N."/>
            <person name="Fedorova-Abrams N."/>
            <person name="Pakala S.B."/>
            <person name="Pakala S.M."/>
            <person name="Zafar N."/>
            <person name="Joardar V."/>
            <person name="Losada L."/>
            <person name="Nierman W.C."/>
        </authorList>
    </citation>
    <scope>NUCLEOTIDE SEQUENCE [LARGE SCALE GENOMIC DNA]</scope>
    <source>
        <strain evidence="5">AG-3</strain>
    </source>
</reference>
<dbReference type="InterPro" id="IPR021714">
    <property type="entry name" value="URB1_N"/>
</dbReference>
<evidence type="ECO:0000256" key="1">
    <source>
        <dbReference type="SAM" id="MobiDB-lite"/>
    </source>
</evidence>
<dbReference type="Pfam" id="PF26140">
    <property type="entry name" value="HEAT_URB1"/>
    <property type="match status" value="1"/>
</dbReference>
<feature type="domain" description="URB1 central HEAT repeat" evidence="3">
    <location>
        <begin position="612"/>
        <end position="753"/>
    </location>
</feature>
<sequence length="1336" mass="146738">MAKLKRPRTVQGKNTATFESAEHLIETLRSRSPEALKNALVSFRNQITVGYDERPGVGDARVILVTSWLEKSSGASELFDIWDTGSNYTSLVLVSLAHTLSLISGTPAGSTHAPAILRVLFDSTHARRLNAHLASGQTDVVLAALKVLGAAASIDPRSTFDSISWTAKALPKLLSHRHRTPTPQPLAHPSIRTALITLVLALLPLTLPLELFTALFKGIAQDEGVIVKLILEACWEKVWGDVKVSKSSKIKIFGGLGIFLQLLYDRTNPDTTDPLAPADVVHHFLLALCTKPGTGLCFRSRGWYPRPSENPFDDQGPAGKDEGAGEEDGETNAKGTVYNPLLLKLLRALRPAADARQHELAVRILNACPDLVGPYFAKGAAQLGLSLEPRLSTRWITSVGFVAAVIKAEIPVDSFYVDTPAHSSSLNRTYRADPPPLAAIIENIIPNVLTRAWLTKGLVTKPAPSGEQNSTSTSTGTLVQHTTIRLITQCLLKLSNVLEAFPPGWNERAAEVIDAVRKRVPELGVVVGITQEATKALQTTRDSMDSEVASRELLLAEGTLRLMWLYARVLPGTMAETRFDVGKLLQETEIEELGESGASGFVWSAKPPGSQHTHMYRLLALHLFTPYPPLRTASSALITRLFGTSVLFEHDPKEVAAWIESLPRHKHTTSPNAEDDITIFLAFFDDVLSRCIKTPYKYLEQGKQLYASSNDIARMPSPLLMATLEQLRHKPMEPPSRRIVALFLTRLVKLLVGKMEVRDARAVSGYMRDVFTKEGEASLGLEVISGLEAFLDDLVLVEGRMDVDGAMPTPVAIQFVKEVESMVVGGDKAAKIQATARVVDWVRSSGEGLGSLEVTRLLRSLVAWSVEEVVLRELLDGFDVTVLSSSLRALANDKEILEPLLNAISFPTAFWVTLHQSSDSSFLHAAFIKSLYRLPTELLTWACGLLAHRLDAANNASSQSDIRTCLSVLASLCQYAATTSEKDSMKQVLFAGTPIFRSLLTESAWITGKFFSGLYASNPLIMMVVDFKDIVSALLDGNNENDVALASPYSQHWSGSLLEVASTGELERVDSQQLAGTLPELLKIPKLTEFPGLLKLASTIIKHELPLGLDLSSVETSESFSELVKQATGRWASRTGLIGTISWSNFSGWIETEDVARMSTALMYVSESARVAFAAWVEQQDNPSTRSIGPCFALVDCYSATTQEGTNKWTLQRNVVNKILDCASRVLFKCSESDERRQWAMHALFRAVQAFPENIENIVQIVAKRFPSSHKDIFHRYALSFFADGASQVHWEDVVDSVVDSALLWLVRRFAEDDIDSPDLLSCLPIFGEEQIFIEF</sequence>
<dbReference type="EMBL" id="JATN01000322">
    <property type="protein sequence ID" value="EUC57514.1"/>
    <property type="molecule type" value="Genomic_DNA"/>
</dbReference>
<comment type="caution">
    <text evidence="4">The sequence shown here is derived from an EMBL/GenBank/DDBJ whole genome shotgun (WGS) entry which is preliminary data.</text>
</comment>
<dbReference type="InterPro" id="IPR059018">
    <property type="entry name" value="HEAT_URB1"/>
</dbReference>
<dbReference type="InterPro" id="IPR016024">
    <property type="entry name" value="ARM-type_fold"/>
</dbReference>
<dbReference type="SUPFAM" id="SSF48371">
    <property type="entry name" value="ARM repeat"/>
    <property type="match status" value="1"/>
</dbReference>
<dbReference type="GO" id="GO:0005730">
    <property type="term" value="C:nucleolus"/>
    <property type="evidence" value="ECO:0007669"/>
    <property type="project" value="TreeGrafter"/>
</dbReference>
<evidence type="ECO:0000313" key="5">
    <source>
        <dbReference type="Proteomes" id="UP000030108"/>
    </source>
</evidence>
<dbReference type="OrthoDB" id="72892at2759"/>
<accession>X8J7J5</accession>
<dbReference type="Pfam" id="PF11707">
    <property type="entry name" value="Npa1"/>
    <property type="match status" value="1"/>
</dbReference>
<dbReference type="PANTHER" id="PTHR13500">
    <property type="entry name" value="NUCLEOLAR PRERIBOSOMAL-ASSOCIATED PROTEIN 1"/>
    <property type="match status" value="1"/>
</dbReference>
<dbReference type="InterPro" id="IPR039844">
    <property type="entry name" value="URB1"/>
</dbReference>
<dbReference type="GO" id="GO:0000463">
    <property type="term" value="P:maturation of LSU-rRNA from tricistronic rRNA transcript (SSU-rRNA, 5.8S rRNA, LSU-rRNA)"/>
    <property type="evidence" value="ECO:0007669"/>
    <property type="project" value="TreeGrafter"/>
</dbReference>
<feature type="region of interest" description="Disordered" evidence="1">
    <location>
        <begin position="308"/>
        <end position="333"/>
    </location>
</feature>
<dbReference type="Proteomes" id="UP000030108">
    <property type="component" value="Unassembled WGS sequence"/>
</dbReference>
<feature type="domain" description="URB1 N-terminal" evidence="2">
    <location>
        <begin position="76"/>
        <end position="397"/>
    </location>
</feature>
<dbReference type="PANTHER" id="PTHR13500:SF0">
    <property type="entry name" value="NUCLEOLAR PRE-RIBOSOMAL-ASSOCIATED PROTEIN 1"/>
    <property type="match status" value="1"/>
</dbReference>
<proteinExistence type="predicted"/>
<protein>
    <submittedName>
        <fullName evidence="4">Ribosome 60S biogenesis amino-terminal protein</fullName>
    </submittedName>
</protein>
<dbReference type="GO" id="GO:0000466">
    <property type="term" value="P:maturation of 5.8S rRNA from tricistronic rRNA transcript (SSU-rRNA, 5.8S rRNA, LSU-rRNA)"/>
    <property type="evidence" value="ECO:0007669"/>
    <property type="project" value="TreeGrafter"/>
</dbReference>
<evidence type="ECO:0000259" key="3">
    <source>
        <dbReference type="Pfam" id="PF26140"/>
    </source>
</evidence>
<name>X8J7J5_9AGAM</name>
<evidence type="ECO:0000313" key="4">
    <source>
        <dbReference type="EMBL" id="EUC57514.1"/>
    </source>
</evidence>
<gene>
    <name evidence="4" type="ORF">RSOL_224040</name>
</gene>